<keyword evidence="2" id="KW-1185">Reference proteome</keyword>
<reference evidence="1 2" key="1">
    <citation type="submission" date="2024-01" db="EMBL/GenBank/DDBJ databases">
        <title>Maribacter spp. originated from different algae showed divergent polysaccharides utilization ability.</title>
        <authorList>
            <person name="Wang H."/>
            <person name="Wu Y."/>
        </authorList>
    </citation>
    <scope>NUCLEOTIDE SEQUENCE [LARGE SCALE GENOMIC DNA]</scope>
    <source>
        <strain evidence="1 2">PR1</strain>
    </source>
</reference>
<dbReference type="RefSeq" id="WP_272650267.1">
    <property type="nucleotide sequence ID" value="NZ_JAZDDG010000002.1"/>
</dbReference>
<gene>
    <name evidence="1" type="ORF">V1I91_05170</name>
</gene>
<comment type="caution">
    <text evidence="1">The sequence shown here is derived from an EMBL/GenBank/DDBJ whole genome shotgun (WGS) entry which is preliminary data.</text>
</comment>
<dbReference type="InterPro" id="IPR023213">
    <property type="entry name" value="CAT-like_dom_sf"/>
</dbReference>
<accession>A0ABU7IRM8</accession>
<name>A0ABU7IRM8_9FLAO</name>
<dbReference type="Gene3D" id="3.30.559.10">
    <property type="entry name" value="Chloramphenicol acetyltransferase-like domain"/>
    <property type="match status" value="1"/>
</dbReference>
<sequence>MLPVSIEAHHGLVDGIHIAKYLSEFQNQLNI</sequence>
<proteinExistence type="predicted"/>
<organism evidence="1 2">
    <name type="scientific">Maribacter cobaltidurans</name>
    <dbReference type="NCBI Taxonomy" id="1178778"/>
    <lineage>
        <taxon>Bacteria</taxon>
        <taxon>Pseudomonadati</taxon>
        <taxon>Bacteroidota</taxon>
        <taxon>Flavobacteriia</taxon>
        <taxon>Flavobacteriales</taxon>
        <taxon>Flavobacteriaceae</taxon>
        <taxon>Maribacter</taxon>
    </lineage>
</organism>
<dbReference type="SUPFAM" id="SSF52777">
    <property type="entry name" value="CoA-dependent acyltransferases"/>
    <property type="match status" value="1"/>
</dbReference>
<evidence type="ECO:0008006" key="3">
    <source>
        <dbReference type="Google" id="ProtNLM"/>
    </source>
</evidence>
<evidence type="ECO:0000313" key="2">
    <source>
        <dbReference type="Proteomes" id="UP001356308"/>
    </source>
</evidence>
<dbReference type="EMBL" id="JAZDDG010000002">
    <property type="protein sequence ID" value="MEE1975446.1"/>
    <property type="molecule type" value="Genomic_DNA"/>
</dbReference>
<protein>
    <recommendedName>
        <fullName evidence="3">Chloramphenicol acetyltransferase</fullName>
    </recommendedName>
</protein>
<evidence type="ECO:0000313" key="1">
    <source>
        <dbReference type="EMBL" id="MEE1975446.1"/>
    </source>
</evidence>
<dbReference type="Proteomes" id="UP001356308">
    <property type="component" value="Unassembled WGS sequence"/>
</dbReference>